<accession>A0A8J6XL90</accession>
<reference evidence="1" key="1">
    <citation type="submission" date="2020-09" db="EMBL/GenBank/DDBJ databases">
        <title>Iningainema tapete sp. nov. (Scytonemataceae, Cyanobacteria) from greenhouses in central Florida (USA) produces two types of nodularin with biosynthetic potential for microcystin-LR and anabaenopeptins.</title>
        <authorList>
            <person name="Berthold D.E."/>
            <person name="Lefler F.W."/>
            <person name="Huang I.-S."/>
            <person name="Abdulla H."/>
            <person name="Zimba P.V."/>
            <person name="Laughinghouse H.D. IV."/>
        </authorList>
    </citation>
    <scope>NUCLEOTIDE SEQUENCE</scope>
    <source>
        <strain evidence="1">BLCCT55</strain>
    </source>
</reference>
<gene>
    <name evidence="1" type="ORF">ICL16_10565</name>
</gene>
<comment type="caution">
    <text evidence="1">The sequence shown here is derived from an EMBL/GenBank/DDBJ whole genome shotgun (WGS) entry which is preliminary data.</text>
</comment>
<protein>
    <submittedName>
        <fullName evidence="1">Uncharacterized protein</fullName>
    </submittedName>
</protein>
<name>A0A8J6XL90_9CYAN</name>
<organism evidence="1 2">
    <name type="scientific">Iningainema tapete BLCC-T55</name>
    <dbReference type="NCBI Taxonomy" id="2748662"/>
    <lineage>
        <taxon>Bacteria</taxon>
        <taxon>Bacillati</taxon>
        <taxon>Cyanobacteriota</taxon>
        <taxon>Cyanophyceae</taxon>
        <taxon>Nostocales</taxon>
        <taxon>Scytonemataceae</taxon>
        <taxon>Iningainema tapete</taxon>
    </lineage>
</organism>
<keyword evidence="2" id="KW-1185">Reference proteome</keyword>
<evidence type="ECO:0000313" key="2">
    <source>
        <dbReference type="Proteomes" id="UP000629098"/>
    </source>
</evidence>
<evidence type="ECO:0000313" key="1">
    <source>
        <dbReference type="EMBL" id="MBD2772507.1"/>
    </source>
</evidence>
<dbReference type="Proteomes" id="UP000629098">
    <property type="component" value="Unassembled WGS sequence"/>
</dbReference>
<dbReference type="RefSeq" id="WP_190827166.1">
    <property type="nucleotide sequence ID" value="NZ_CAWPPI010000040.1"/>
</dbReference>
<sequence length="50" mass="5351">MQKKEVAIAQSAVPRIALAQPIVLYPKADYALVSTQAIATSKIELIGVNK</sequence>
<dbReference type="EMBL" id="JACXAE010000040">
    <property type="protein sequence ID" value="MBD2772507.1"/>
    <property type="molecule type" value="Genomic_DNA"/>
</dbReference>
<dbReference type="AlphaFoldDB" id="A0A8J6XL90"/>
<proteinExistence type="predicted"/>